<dbReference type="PANTHER" id="PTHR39463">
    <property type="entry name" value="MEDUSA"/>
    <property type="match status" value="1"/>
</dbReference>
<organism evidence="3 4">
    <name type="scientific">Parasitella parasitica</name>
    <dbReference type="NCBI Taxonomy" id="35722"/>
    <lineage>
        <taxon>Eukaryota</taxon>
        <taxon>Fungi</taxon>
        <taxon>Fungi incertae sedis</taxon>
        <taxon>Mucoromycota</taxon>
        <taxon>Mucoromycotina</taxon>
        <taxon>Mucoromycetes</taxon>
        <taxon>Mucorales</taxon>
        <taxon>Mucorineae</taxon>
        <taxon>Mucoraceae</taxon>
        <taxon>Parasitella</taxon>
    </lineage>
</organism>
<protein>
    <recommendedName>
        <fullName evidence="2">DUF7082 domain-containing protein</fullName>
    </recommendedName>
</protein>
<evidence type="ECO:0000313" key="4">
    <source>
        <dbReference type="Proteomes" id="UP000054107"/>
    </source>
</evidence>
<evidence type="ECO:0000256" key="1">
    <source>
        <dbReference type="SAM" id="MobiDB-lite"/>
    </source>
</evidence>
<dbReference type="PANTHER" id="PTHR39463:SF1">
    <property type="entry name" value="MEDUSA"/>
    <property type="match status" value="1"/>
</dbReference>
<feature type="region of interest" description="Disordered" evidence="1">
    <location>
        <begin position="245"/>
        <end position="273"/>
    </location>
</feature>
<feature type="compositionally biased region" description="Low complexity" evidence="1">
    <location>
        <begin position="262"/>
        <end position="273"/>
    </location>
</feature>
<proteinExistence type="predicted"/>
<dbReference type="AlphaFoldDB" id="A0A0B7NET2"/>
<evidence type="ECO:0000259" key="2">
    <source>
        <dbReference type="Pfam" id="PF23305"/>
    </source>
</evidence>
<dbReference type="OrthoDB" id="1751210at2759"/>
<dbReference type="Proteomes" id="UP000054107">
    <property type="component" value="Unassembled WGS sequence"/>
</dbReference>
<feature type="compositionally biased region" description="Polar residues" evidence="1">
    <location>
        <begin position="148"/>
        <end position="159"/>
    </location>
</feature>
<feature type="domain" description="DUF7082" evidence="2">
    <location>
        <begin position="325"/>
        <end position="484"/>
    </location>
</feature>
<reference evidence="3 4" key="1">
    <citation type="submission" date="2014-09" db="EMBL/GenBank/DDBJ databases">
        <authorList>
            <person name="Ellenberger Sabrina"/>
        </authorList>
    </citation>
    <scope>NUCLEOTIDE SEQUENCE [LARGE SCALE GENOMIC DNA]</scope>
    <source>
        <strain evidence="3 4">CBS 412.66</strain>
    </source>
</reference>
<name>A0A0B7NET2_9FUNG</name>
<dbReference type="EMBL" id="LN730585">
    <property type="protein sequence ID" value="CEP13880.1"/>
    <property type="molecule type" value="Genomic_DNA"/>
</dbReference>
<dbReference type="GO" id="GO:0005634">
    <property type="term" value="C:nucleus"/>
    <property type="evidence" value="ECO:0007669"/>
    <property type="project" value="TreeGrafter"/>
</dbReference>
<gene>
    <name evidence="3" type="primary">PARPA_08016.1 scaffold 31147</name>
</gene>
<keyword evidence="4" id="KW-1185">Reference proteome</keyword>
<dbReference type="Pfam" id="PF23305">
    <property type="entry name" value="DUF7082"/>
    <property type="match status" value="1"/>
</dbReference>
<feature type="region of interest" description="Disordered" evidence="1">
    <location>
        <begin position="121"/>
        <end position="175"/>
    </location>
</feature>
<evidence type="ECO:0000313" key="3">
    <source>
        <dbReference type="EMBL" id="CEP13880.1"/>
    </source>
</evidence>
<feature type="compositionally biased region" description="Pro residues" evidence="1">
    <location>
        <begin position="248"/>
        <end position="261"/>
    </location>
</feature>
<dbReference type="InterPro" id="IPR055509">
    <property type="entry name" value="DUF7082"/>
</dbReference>
<feature type="compositionally biased region" description="Low complexity" evidence="1">
    <location>
        <begin position="134"/>
        <end position="147"/>
    </location>
</feature>
<dbReference type="STRING" id="35722.A0A0B7NET2"/>
<sequence length="506" mass="56215">MFEPPQIVEYGPLRGQAGDNYHVDLNLQNLDASLLRIAFNSCFTACHFTLNTVTQTITIHTTVPSATIVACNDMSRIPIYIVVVQDGKILDSWFIGYFAYQFSRKRASTEFNPIDLHAVSDESKRPRSDPFGLSYQSASSSPTPQQQNYYALSPHQQQHAPYVGLPPTQPSPRQQREFYDDPSMYANTSNTGSNVAAAVAAAAAAAGVYNTPTSTDPNQFQSYNPTYPPLSQPSQDNYMMSNIMDPISQPPQQLPPPPAPSSMPAASTATSTATVPPIQMKPAIPLPISTTPIMAHSAAVSSANTAAGLQQTSPTSNPFANLLNKANLIIQGDLADVLKDWSSEELENQRRLVQFFRKQEGNEVTCRFETFHLPAEKSKQPDMNKIIVVSCIYWQEKSEYFVTSVDCIYLLEHLIGVKFTVEEKNRIRRNLEGYKPLTVSKLKPESAEFFKLVMGFPNPKPRNIEKDVKVFPWTTLGIALKKIISKYTASYSSTASVNYEIFQLEN</sequence>
<accession>A0A0B7NET2</accession>